<feature type="domain" description="RRM" evidence="5">
    <location>
        <begin position="110"/>
        <end position="195"/>
    </location>
</feature>
<feature type="compositionally biased region" description="Polar residues" evidence="4">
    <location>
        <begin position="372"/>
        <end position="388"/>
    </location>
</feature>
<dbReference type="SUPFAM" id="SSF54928">
    <property type="entry name" value="RNA-binding domain, RBD"/>
    <property type="match status" value="3"/>
</dbReference>
<proteinExistence type="predicted"/>
<dbReference type="InterPro" id="IPR012677">
    <property type="entry name" value="Nucleotide-bd_a/b_plait_sf"/>
</dbReference>
<feature type="region of interest" description="Disordered" evidence="4">
    <location>
        <begin position="343"/>
        <end position="388"/>
    </location>
</feature>
<evidence type="ECO:0000259" key="5">
    <source>
        <dbReference type="PROSITE" id="PS50102"/>
    </source>
</evidence>
<dbReference type="PROSITE" id="PS50102">
    <property type="entry name" value="RRM"/>
    <property type="match status" value="3"/>
</dbReference>
<evidence type="ECO:0000256" key="3">
    <source>
        <dbReference type="PROSITE-ProRule" id="PRU00176"/>
    </source>
</evidence>
<dbReference type="EMBL" id="CAUYUE010000006">
    <property type="protein sequence ID" value="CAK0779747.1"/>
    <property type="molecule type" value="Genomic_DNA"/>
</dbReference>
<feature type="region of interest" description="Disordered" evidence="4">
    <location>
        <begin position="402"/>
        <end position="564"/>
    </location>
</feature>
<dbReference type="PANTHER" id="PTHR15592">
    <property type="entry name" value="MATRIN 3/NUCLEAR PROTEIN 220-RELATED"/>
    <property type="match status" value="1"/>
</dbReference>
<protein>
    <recommendedName>
        <fullName evidence="5">RRM domain-containing protein</fullName>
    </recommendedName>
</protein>
<name>A0AAV1I759_9CHLO</name>
<dbReference type="AlphaFoldDB" id="A0AAV1I759"/>
<dbReference type="GO" id="GO:0003723">
    <property type="term" value="F:RNA binding"/>
    <property type="evidence" value="ECO:0007669"/>
    <property type="project" value="UniProtKB-UniRule"/>
</dbReference>
<dbReference type="Proteomes" id="UP001314263">
    <property type="component" value="Unassembled WGS sequence"/>
</dbReference>
<keyword evidence="1" id="KW-0677">Repeat</keyword>
<evidence type="ECO:0000256" key="2">
    <source>
        <dbReference type="ARBA" id="ARBA00022884"/>
    </source>
</evidence>
<dbReference type="SMART" id="SM00360">
    <property type="entry name" value="RRM"/>
    <property type="match status" value="3"/>
</dbReference>
<dbReference type="InterPro" id="IPR021790">
    <property type="entry name" value="PTBP1-like_RRM2"/>
</dbReference>
<dbReference type="InterPro" id="IPR035979">
    <property type="entry name" value="RBD_domain_sf"/>
</dbReference>
<dbReference type="Pfam" id="PF13893">
    <property type="entry name" value="RRM_5"/>
    <property type="match status" value="1"/>
</dbReference>
<sequence length="564" mass="60524">MSSEPVHRYTQPPSKVLHIRNLPYETTEEELRELCSAFGPIVQTKLNVGANKNQAFVEFPELNMAINMVSYYSNSADPAKVRGKTVYLQYSTRQEIVNSTRSVEQGGNVLLVSLENLSPDVTVTLDTLHLVFSAFGLVQKIATFEKGQGFQALVQYSDPETAEQVRVALDGRHIPKHLLNDTPNPPSLKIAYSQHTDLNVKFQSHRSRDYTNPYLPVAPAHADPNMLALGIQAPLATSGNPMEGNVLLCQIENAMYPVNVEALNTVFSPYGFVQKIAIFEKNGQTQALIQYPDPTSAGSAKQALEGHAIYEGGCNKLKISYSVHQNLNVKANNDRSFDFTLPAGQQPGALPPQAAPQNGAPQYGYGAPQGPATRTAQYGHQSSHSSSEPLIITGQDYEAAHDAVAKQAHAARQGGAGPPGMPGGPPPYGARPPMGFPPHGPPPGFQGGPPPGYMPPGGPPPGYAPPQQQYGAPPQAGGPASGPVPAPAYGQPGPQAQYQMPPGSAPPQQQYQQQQLPPQGQPQQYQMPTGSPVPQQQYQQQLPPQGQPQYQPAPVQQGAYPAYQ</sequence>
<feature type="domain" description="RRM" evidence="5">
    <location>
        <begin position="244"/>
        <end position="324"/>
    </location>
</feature>
<dbReference type="InterPro" id="IPR000504">
    <property type="entry name" value="RRM_dom"/>
</dbReference>
<keyword evidence="7" id="KW-1185">Reference proteome</keyword>
<dbReference type="Gene3D" id="3.30.70.330">
    <property type="match status" value="3"/>
</dbReference>
<evidence type="ECO:0000313" key="6">
    <source>
        <dbReference type="EMBL" id="CAK0779747.1"/>
    </source>
</evidence>
<evidence type="ECO:0000313" key="7">
    <source>
        <dbReference type="Proteomes" id="UP001314263"/>
    </source>
</evidence>
<gene>
    <name evidence="6" type="ORF">CVIRNUC_004841</name>
</gene>
<reference evidence="6 7" key="1">
    <citation type="submission" date="2023-10" db="EMBL/GenBank/DDBJ databases">
        <authorList>
            <person name="Maclean D."/>
            <person name="Macfadyen A."/>
        </authorList>
    </citation>
    <scope>NUCLEOTIDE SEQUENCE [LARGE SCALE GENOMIC DNA]</scope>
</reference>
<accession>A0AAV1I759</accession>
<dbReference type="Pfam" id="PF00076">
    <property type="entry name" value="RRM_1"/>
    <property type="match status" value="1"/>
</dbReference>
<feature type="domain" description="RRM" evidence="5">
    <location>
        <begin position="15"/>
        <end position="93"/>
    </location>
</feature>
<evidence type="ECO:0000256" key="1">
    <source>
        <dbReference type="ARBA" id="ARBA00022737"/>
    </source>
</evidence>
<dbReference type="Pfam" id="PF11835">
    <property type="entry name" value="RRM_8"/>
    <property type="match status" value="1"/>
</dbReference>
<organism evidence="6 7">
    <name type="scientific">Coccomyxa viridis</name>
    <dbReference type="NCBI Taxonomy" id="1274662"/>
    <lineage>
        <taxon>Eukaryota</taxon>
        <taxon>Viridiplantae</taxon>
        <taxon>Chlorophyta</taxon>
        <taxon>core chlorophytes</taxon>
        <taxon>Trebouxiophyceae</taxon>
        <taxon>Trebouxiophyceae incertae sedis</taxon>
        <taxon>Coccomyxaceae</taxon>
        <taxon>Coccomyxa</taxon>
    </lineage>
</organism>
<evidence type="ECO:0000256" key="4">
    <source>
        <dbReference type="SAM" id="MobiDB-lite"/>
    </source>
</evidence>
<feature type="compositionally biased region" description="Low complexity" evidence="4">
    <location>
        <begin position="465"/>
        <end position="564"/>
    </location>
</feature>
<comment type="caution">
    <text evidence="6">The sequence shown here is derived from an EMBL/GenBank/DDBJ whole genome shotgun (WGS) entry which is preliminary data.</text>
</comment>
<feature type="compositionally biased region" description="Pro residues" evidence="4">
    <location>
        <begin position="419"/>
        <end position="464"/>
    </location>
</feature>
<keyword evidence="2 3" id="KW-0694">RNA-binding</keyword>